<dbReference type="Proteomes" id="UP000276133">
    <property type="component" value="Unassembled WGS sequence"/>
</dbReference>
<proteinExistence type="predicted"/>
<dbReference type="AlphaFoldDB" id="A0A3M7T0J4"/>
<accession>A0A3M7T0J4</accession>
<name>A0A3M7T0J4_BRAPC</name>
<gene>
    <name evidence="1" type="ORF">BpHYR1_032321</name>
</gene>
<sequence>MKKNVSESEQGLGKVLLLTGLLKQSDKSIFEDDIFVDITVKFPVMKNLKISFGILVYLEFCKASALDCGKQSKEINIMTGANFVDLMMLRYTSGLFMEDVYCIFICFNKDWKWLSYFVCIINKTKED</sequence>
<comment type="caution">
    <text evidence="1">The sequence shown here is derived from an EMBL/GenBank/DDBJ whole genome shotgun (WGS) entry which is preliminary data.</text>
</comment>
<keyword evidence="2" id="KW-1185">Reference proteome</keyword>
<organism evidence="1 2">
    <name type="scientific">Brachionus plicatilis</name>
    <name type="common">Marine rotifer</name>
    <name type="synonym">Brachionus muelleri</name>
    <dbReference type="NCBI Taxonomy" id="10195"/>
    <lineage>
        <taxon>Eukaryota</taxon>
        <taxon>Metazoa</taxon>
        <taxon>Spiralia</taxon>
        <taxon>Gnathifera</taxon>
        <taxon>Rotifera</taxon>
        <taxon>Eurotatoria</taxon>
        <taxon>Monogononta</taxon>
        <taxon>Pseudotrocha</taxon>
        <taxon>Ploima</taxon>
        <taxon>Brachionidae</taxon>
        <taxon>Brachionus</taxon>
    </lineage>
</organism>
<evidence type="ECO:0000313" key="2">
    <source>
        <dbReference type="Proteomes" id="UP000276133"/>
    </source>
</evidence>
<evidence type="ECO:0000313" key="1">
    <source>
        <dbReference type="EMBL" id="RNA41564.1"/>
    </source>
</evidence>
<dbReference type="EMBL" id="REGN01000483">
    <property type="protein sequence ID" value="RNA41564.1"/>
    <property type="molecule type" value="Genomic_DNA"/>
</dbReference>
<reference evidence="1 2" key="1">
    <citation type="journal article" date="2018" name="Sci. Rep.">
        <title>Genomic signatures of local adaptation to the degree of environmental predictability in rotifers.</title>
        <authorList>
            <person name="Franch-Gras L."/>
            <person name="Hahn C."/>
            <person name="Garcia-Roger E.M."/>
            <person name="Carmona M.J."/>
            <person name="Serra M."/>
            <person name="Gomez A."/>
        </authorList>
    </citation>
    <scope>NUCLEOTIDE SEQUENCE [LARGE SCALE GENOMIC DNA]</scope>
    <source>
        <strain evidence="1">HYR1</strain>
    </source>
</reference>
<protein>
    <submittedName>
        <fullName evidence="1">Uncharacterized protein</fullName>
    </submittedName>
</protein>